<dbReference type="InterPro" id="IPR010482">
    <property type="entry name" value="TECPR1-like_DysF"/>
</dbReference>
<proteinExistence type="predicted"/>
<feature type="region of interest" description="Disordered" evidence="1">
    <location>
        <begin position="396"/>
        <end position="422"/>
    </location>
</feature>
<dbReference type="GO" id="GO:0007031">
    <property type="term" value="P:peroxisome organization"/>
    <property type="evidence" value="ECO:0007669"/>
    <property type="project" value="UniProtKB-ARBA"/>
</dbReference>
<dbReference type="Pfam" id="PF06398">
    <property type="entry name" value="Pex24p"/>
    <property type="match status" value="1"/>
</dbReference>
<feature type="compositionally biased region" description="Basic and acidic residues" evidence="1">
    <location>
        <begin position="119"/>
        <end position="128"/>
    </location>
</feature>
<feature type="compositionally biased region" description="Pro residues" evidence="1">
    <location>
        <begin position="25"/>
        <end position="36"/>
    </location>
</feature>
<feature type="compositionally biased region" description="Polar residues" evidence="1">
    <location>
        <begin position="94"/>
        <end position="103"/>
    </location>
</feature>
<dbReference type="EMBL" id="ML220116">
    <property type="protein sequence ID" value="TGZ82047.1"/>
    <property type="molecule type" value="Genomic_DNA"/>
</dbReference>
<dbReference type="SMART" id="SM00694">
    <property type="entry name" value="DysFC"/>
    <property type="match status" value="1"/>
</dbReference>
<feature type="compositionally biased region" description="Acidic residues" evidence="1">
    <location>
        <begin position="149"/>
        <end position="162"/>
    </location>
</feature>
<evidence type="ECO:0000259" key="2">
    <source>
        <dbReference type="SMART" id="SM00694"/>
    </source>
</evidence>
<evidence type="ECO:0000256" key="1">
    <source>
        <dbReference type="SAM" id="MobiDB-lite"/>
    </source>
</evidence>
<feature type="region of interest" description="Disordered" evidence="1">
    <location>
        <begin position="1"/>
        <end position="128"/>
    </location>
</feature>
<name>A0A4S2MZA9_9PEZI</name>
<dbReference type="STRING" id="341454.A0A4S2MZA9"/>
<protein>
    <recommendedName>
        <fullName evidence="2">Peroxin/Ferlin domain-containing protein</fullName>
    </recommendedName>
</protein>
<organism evidence="3 4">
    <name type="scientific">Ascodesmis nigricans</name>
    <dbReference type="NCBI Taxonomy" id="341454"/>
    <lineage>
        <taxon>Eukaryota</taxon>
        <taxon>Fungi</taxon>
        <taxon>Dikarya</taxon>
        <taxon>Ascomycota</taxon>
        <taxon>Pezizomycotina</taxon>
        <taxon>Pezizomycetes</taxon>
        <taxon>Pezizales</taxon>
        <taxon>Ascodesmidaceae</taxon>
        <taxon>Ascodesmis</taxon>
    </lineage>
</organism>
<dbReference type="AlphaFoldDB" id="A0A4S2MZA9"/>
<dbReference type="InParanoid" id="A0A4S2MZA9"/>
<feature type="domain" description="Peroxin/Ferlin" evidence="2">
    <location>
        <begin position="319"/>
        <end position="355"/>
    </location>
</feature>
<feature type="region of interest" description="Disordered" evidence="1">
    <location>
        <begin position="183"/>
        <end position="203"/>
    </location>
</feature>
<feature type="compositionally biased region" description="Polar residues" evidence="1">
    <location>
        <begin position="221"/>
        <end position="230"/>
    </location>
</feature>
<evidence type="ECO:0000313" key="3">
    <source>
        <dbReference type="EMBL" id="TGZ82047.1"/>
    </source>
</evidence>
<feature type="region of interest" description="Disordered" evidence="1">
    <location>
        <begin position="216"/>
        <end position="236"/>
    </location>
</feature>
<dbReference type="OrthoDB" id="72441at2759"/>
<feature type="region of interest" description="Disordered" evidence="1">
    <location>
        <begin position="142"/>
        <end position="170"/>
    </location>
</feature>
<keyword evidence="4" id="KW-1185">Reference proteome</keyword>
<accession>A0A4S2MZA9</accession>
<dbReference type="InterPro" id="IPR006614">
    <property type="entry name" value="Peroxin/Ferlin"/>
</dbReference>
<evidence type="ECO:0000313" key="4">
    <source>
        <dbReference type="Proteomes" id="UP000298138"/>
    </source>
</evidence>
<feature type="compositionally biased region" description="Polar residues" evidence="1">
    <location>
        <begin position="56"/>
        <end position="77"/>
    </location>
</feature>
<reference evidence="3 4" key="1">
    <citation type="submission" date="2019-04" db="EMBL/GenBank/DDBJ databases">
        <title>Comparative genomics and transcriptomics to analyze fruiting body development in filamentous ascomycetes.</title>
        <authorList>
            <consortium name="DOE Joint Genome Institute"/>
            <person name="Lutkenhaus R."/>
            <person name="Traeger S."/>
            <person name="Breuer J."/>
            <person name="Kuo A."/>
            <person name="Lipzen A."/>
            <person name="Pangilinan J."/>
            <person name="Dilworth D."/>
            <person name="Sandor L."/>
            <person name="Poggeler S."/>
            <person name="Barry K."/>
            <person name="Grigoriev I.V."/>
            <person name="Nowrousian M."/>
        </authorList>
    </citation>
    <scope>NUCLEOTIDE SEQUENCE [LARGE SCALE GENOMIC DNA]</scope>
    <source>
        <strain evidence="3 4">CBS 389.68</strain>
    </source>
</reference>
<dbReference type="Proteomes" id="UP000298138">
    <property type="component" value="Unassembled WGS sequence"/>
</dbReference>
<gene>
    <name evidence="3" type="ORF">EX30DRAFT_394927</name>
</gene>
<sequence length="570" mass="62356">MSSSSSSAPTGGQAADITGTGATAQPPPPPSPPPTQPHQQPLPKTSTSEDVAMGSITKTGTSGQASLRVSRASTQGSRIALIDNTAPIPRDRSQSPPSRTSLESADGRGPGKFKSRIRSRQEGEGHREVLRKAIAERRYKKWSLGPEGSELEDYGDSDDEFREEPPDERADGVVVERAPPEEVVVDGDGNPKNANGAVKNGISSKTGTIKSKLKSAVGHTGESSRTNGQQIRHKGPNGAETVEIAEIDILYENQRGWFVCGIPLFSSKSLLNFDPAPWQNHLFHDSAVSIVDAQVPDPSWAWAWKSWYVDMTTDVDEEGWAYSFSFSPAFAWHGNHVWFHSFVRRRRWLRKRVKLPEDVLKKRGVGSESVDGGSMAETERSGHRLNTDYFTIHSRKSVQESDKRQGNGKRRRRLSMGSQGLSDDDDIDREIHDVATLLKVAKTARLDREKIQSVMNFVHNADSELEYLSNQIPTLMNLMVFQASRRQLVSELSTALSTSTSPTKTKHLETALEAADAEVKRMEFWSDLKNVTETGDSVGLDGDGFGISGAREGVGGSDVPANGKGKERAV</sequence>
<feature type="region of interest" description="Disordered" evidence="1">
    <location>
        <begin position="548"/>
        <end position="570"/>
    </location>
</feature>
<dbReference type="GO" id="GO:0005778">
    <property type="term" value="C:peroxisomal membrane"/>
    <property type="evidence" value="ECO:0007669"/>
    <property type="project" value="UniProtKB-ARBA"/>
</dbReference>